<dbReference type="EMBL" id="JACHEM010000013">
    <property type="protein sequence ID" value="MBB6438267.1"/>
    <property type="molecule type" value="Genomic_DNA"/>
</dbReference>
<dbReference type="RefSeq" id="WP_229923646.1">
    <property type="nucleotide sequence ID" value="NZ_BNBN01000011.1"/>
</dbReference>
<sequence>MLREEEAGEGWTERTGVGPSLVAASAPGWEISVSGRTGGESPNLLQAMLLEIESVEGAAVPEAELLRAVAEVWNPDFGDVVDGAERDALRGVGARVARPAVGRIGYLSPARAALVPDELRTVCTPLPTGGVLLDIAPPGAPDTVAAAHLRLRDAGALEPLPKPMDRSTL</sequence>
<organism evidence="1 2">
    <name type="scientific">Streptomyces candidus</name>
    <dbReference type="NCBI Taxonomy" id="67283"/>
    <lineage>
        <taxon>Bacteria</taxon>
        <taxon>Bacillati</taxon>
        <taxon>Actinomycetota</taxon>
        <taxon>Actinomycetes</taxon>
        <taxon>Kitasatosporales</taxon>
        <taxon>Streptomycetaceae</taxon>
        <taxon>Streptomyces</taxon>
    </lineage>
</organism>
<gene>
    <name evidence="1" type="ORF">HNQ79_004774</name>
</gene>
<dbReference type="AlphaFoldDB" id="A0A7X0LRN0"/>
<evidence type="ECO:0000313" key="1">
    <source>
        <dbReference type="EMBL" id="MBB6438267.1"/>
    </source>
</evidence>
<name>A0A7X0LRN0_9ACTN</name>
<accession>A0A7X0LRN0</accession>
<dbReference type="Proteomes" id="UP000540423">
    <property type="component" value="Unassembled WGS sequence"/>
</dbReference>
<evidence type="ECO:0000313" key="2">
    <source>
        <dbReference type="Proteomes" id="UP000540423"/>
    </source>
</evidence>
<keyword evidence="2" id="KW-1185">Reference proteome</keyword>
<comment type="caution">
    <text evidence="1">The sequence shown here is derived from an EMBL/GenBank/DDBJ whole genome shotgun (WGS) entry which is preliminary data.</text>
</comment>
<protein>
    <submittedName>
        <fullName evidence="1">Uncharacterized protein</fullName>
    </submittedName>
</protein>
<proteinExistence type="predicted"/>
<reference evidence="1 2" key="1">
    <citation type="submission" date="2020-08" db="EMBL/GenBank/DDBJ databases">
        <title>Genomic Encyclopedia of Type Strains, Phase IV (KMG-IV): sequencing the most valuable type-strain genomes for metagenomic binning, comparative biology and taxonomic classification.</title>
        <authorList>
            <person name="Goeker M."/>
        </authorList>
    </citation>
    <scope>NUCLEOTIDE SEQUENCE [LARGE SCALE GENOMIC DNA]</scope>
    <source>
        <strain evidence="1 2">DSM 40141</strain>
    </source>
</reference>